<dbReference type="EMBL" id="RKKU01000013">
    <property type="protein sequence ID" value="ROZ84010.1"/>
    <property type="molecule type" value="Genomic_DNA"/>
</dbReference>
<feature type="domain" description="AFL C-terminal" evidence="2">
    <location>
        <begin position="324"/>
        <end position="417"/>
    </location>
</feature>
<dbReference type="Gene3D" id="2.60.40.2190">
    <property type="match status" value="1"/>
</dbReference>
<keyword evidence="5" id="KW-1185">Reference proteome</keyword>
<evidence type="ECO:0000313" key="4">
    <source>
        <dbReference type="EMBL" id="ROZ84010.1"/>
    </source>
</evidence>
<dbReference type="Pfam" id="PF00561">
    <property type="entry name" value="Abhydrolase_1"/>
    <property type="match status" value="1"/>
</dbReference>
<dbReference type="InterPro" id="IPR049036">
    <property type="entry name" value="AF_1763-like_C"/>
</dbReference>
<evidence type="ECO:0000259" key="3">
    <source>
        <dbReference type="Pfam" id="PF21768"/>
    </source>
</evidence>
<organism evidence="4 5">
    <name type="scientific">Pseudomonas neustonica</name>
    <dbReference type="NCBI Taxonomy" id="2487346"/>
    <lineage>
        <taxon>Bacteria</taxon>
        <taxon>Pseudomonadati</taxon>
        <taxon>Pseudomonadota</taxon>
        <taxon>Gammaproteobacteria</taxon>
        <taxon>Pseudomonadales</taxon>
        <taxon>Pseudomonadaceae</taxon>
        <taxon>Pseudomonas</taxon>
    </lineage>
</organism>
<dbReference type="GO" id="GO:0016787">
    <property type="term" value="F:hydrolase activity"/>
    <property type="evidence" value="ECO:0007669"/>
    <property type="project" value="UniProtKB-KW"/>
</dbReference>
<gene>
    <name evidence="4" type="ORF">EF096_11225</name>
</gene>
<dbReference type="Pfam" id="PF18067">
    <property type="entry name" value="Lipase_C"/>
    <property type="match status" value="1"/>
</dbReference>
<dbReference type="Gene3D" id="2.60.40.2200">
    <property type="match status" value="1"/>
</dbReference>
<evidence type="ECO:0000313" key="5">
    <source>
        <dbReference type="Proteomes" id="UP000275199"/>
    </source>
</evidence>
<feature type="domain" description="AB hydrolase-1" evidence="1">
    <location>
        <begin position="142"/>
        <end position="253"/>
    </location>
</feature>
<dbReference type="InterPro" id="IPR040664">
    <property type="entry name" value="AFL_C"/>
</dbReference>
<evidence type="ECO:0000259" key="1">
    <source>
        <dbReference type="Pfam" id="PF00561"/>
    </source>
</evidence>
<dbReference type="Gene3D" id="3.40.50.1820">
    <property type="entry name" value="alpha/beta hydrolase"/>
    <property type="match status" value="1"/>
</dbReference>
<dbReference type="InterPro" id="IPR000073">
    <property type="entry name" value="AB_hydrolase_1"/>
</dbReference>
<dbReference type="InterPro" id="IPR029058">
    <property type="entry name" value="AB_hydrolase_fold"/>
</dbReference>
<evidence type="ECO:0000259" key="2">
    <source>
        <dbReference type="Pfam" id="PF18067"/>
    </source>
</evidence>
<dbReference type="Proteomes" id="UP000275199">
    <property type="component" value="Unassembled WGS sequence"/>
</dbReference>
<dbReference type="SUPFAM" id="SSF53474">
    <property type="entry name" value="alpha/beta-Hydrolases"/>
    <property type="match status" value="1"/>
</dbReference>
<comment type="caution">
    <text evidence="4">The sequence shown here is derived from an EMBL/GenBank/DDBJ whole genome shotgun (WGS) entry which is preliminary data.</text>
</comment>
<dbReference type="Pfam" id="PF21768">
    <property type="entry name" value="AF_1763-like_C"/>
    <property type="match status" value="1"/>
</dbReference>
<protein>
    <submittedName>
        <fullName evidence="4">Alpha/beta fold hydrolase</fullName>
    </submittedName>
</protein>
<keyword evidence="4" id="KW-0378">Hydrolase</keyword>
<reference evidence="4 5" key="1">
    <citation type="submission" date="2018-11" db="EMBL/GenBank/DDBJ databases">
        <authorList>
            <person name="Jang G.I."/>
            <person name="Hwang C.Y."/>
        </authorList>
    </citation>
    <scope>NUCLEOTIDE SEQUENCE [LARGE SCALE GENOMIC DNA]</scope>
    <source>
        <strain evidence="4 5">SSM26</strain>
    </source>
</reference>
<proteinExistence type="predicted"/>
<sequence length="558" mass="59760">MRFSLAGIDLGSAAGASQLTPMDIVDGATAFSDPAVLNLSRFLQSLDADGNLGNGIEITADIKNAISDYLQANPGVTLDFADSSGFEPAMNDLLAALSAENVFAENPNTASRGLTAKLDAFNHLLDSVDKANGKNIDFSLRPVLFIHGGAGSASQFESQAMRFRANGYPRSYLAVYEYDTSSSTGQNALDPIQAAKRNEEINLIVERLRQISGADKVDLMGHSMGTGVSLMYLGESDNAAKVAHYTSIDGAALDAPPGNVPTLALWGQYVEREVSGAENVYPSPEMPIGHIEVATSADSFARIYNHFNGSQPGTTQISDAEGDSVWIAGRASLFPQNTGAEGTELQIFEVDPATGIRLKDTPDHSMPISSDGNWGPFSITKGATYEFGLDREAVGADHYFYREGYLQDSLFVRLNTSLPGAGVGAYLHRSANHTNLMIARDRELWGDQGELNDSLTVNDTQIVTSATAPLLKRTSSIFLHDRNSDGNSTLPGPDPFFSALPFISGLDLFIPASPGANQPINIQLKPRGGNGAVQVINVPNWPSDEIRSNSVQFRDYIQ</sequence>
<feature type="domain" description="AF-1763-like C-terminal" evidence="3">
    <location>
        <begin position="438"/>
        <end position="555"/>
    </location>
</feature>
<accession>A0ABX9XJL5</accession>
<dbReference type="RefSeq" id="WP_123889724.1">
    <property type="nucleotide sequence ID" value="NZ_JBPYCX010000005.1"/>
</dbReference>
<name>A0ABX9XJL5_9PSED</name>